<dbReference type="InParanoid" id="A0A409X3W8"/>
<evidence type="ECO:0000256" key="1">
    <source>
        <dbReference type="SAM" id="SignalP"/>
    </source>
</evidence>
<protein>
    <submittedName>
        <fullName evidence="2">Uncharacterized protein</fullName>
    </submittedName>
</protein>
<reference evidence="2 3" key="1">
    <citation type="journal article" date="2018" name="Evol. Lett.">
        <title>Horizontal gene cluster transfer increased hallucinogenic mushroom diversity.</title>
        <authorList>
            <person name="Reynolds H.T."/>
            <person name="Vijayakumar V."/>
            <person name="Gluck-Thaler E."/>
            <person name="Korotkin H.B."/>
            <person name="Matheny P.B."/>
            <person name="Slot J.C."/>
        </authorList>
    </citation>
    <scope>NUCLEOTIDE SEQUENCE [LARGE SCALE GENOMIC DNA]</scope>
    <source>
        <strain evidence="2 3">2631</strain>
    </source>
</reference>
<organism evidence="2 3">
    <name type="scientific">Psilocybe cyanescens</name>
    <dbReference type="NCBI Taxonomy" id="93625"/>
    <lineage>
        <taxon>Eukaryota</taxon>
        <taxon>Fungi</taxon>
        <taxon>Dikarya</taxon>
        <taxon>Basidiomycota</taxon>
        <taxon>Agaricomycotina</taxon>
        <taxon>Agaricomycetes</taxon>
        <taxon>Agaricomycetidae</taxon>
        <taxon>Agaricales</taxon>
        <taxon>Agaricineae</taxon>
        <taxon>Strophariaceae</taxon>
        <taxon>Psilocybe</taxon>
    </lineage>
</organism>
<keyword evidence="1" id="KW-0732">Signal</keyword>
<evidence type="ECO:0000313" key="2">
    <source>
        <dbReference type="EMBL" id="PPQ85436.1"/>
    </source>
</evidence>
<keyword evidence="3" id="KW-1185">Reference proteome</keyword>
<dbReference type="Proteomes" id="UP000283269">
    <property type="component" value="Unassembled WGS sequence"/>
</dbReference>
<feature type="signal peptide" evidence="1">
    <location>
        <begin position="1"/>
        <end position="24"/>
    </location>
</feature>
<evidence type="ECO:0000313" key="3">
    <source>
        <dbReference type="Proteomes" id="UP000283269"/>
    </source>
</evidence>
<sequence>MFWCGGPPLCVACLVFTFIIFLDSQGTKYIQPLSQSSPEEEDGNANPVNWAEEFRRFTATYSVEVRVFEEAERRWIKVDRRRGKGQ</sequence>
<comment type="caution">
    <text evidence="2">The sequence shown here is derived from an EMBL/GenBank/DDBJ whole genome shotgun (WGS) entry which is preliminary data.</text>
</comment>
<name>A0A409X3W8_PSICY</name>
<dbReference type="EMBL" id="NHYD01002715">
    <property type="protein sequence ID" value="PPQ85436.1"/>
    <property type="molecule type" value="Genomic_DNA"/>
</dbReference>
<gene>
    <name evidence="2" type="ORF">CVT25_006328</name>
</gene>
<proteinExistence type="predicted"/>
<accession>A0A409X3W8</accession>
<feature type="chain" id="PRO_5019102208" evidence="1">
    <location>
        <begin position="25"/>
        <end position="86"/>
    </location>
</feature>
<dbReference type="AlphaFoldDB" id="A0A409X3W8"/>